<gene>
    <name evidence="8" type="ORF">GCM10017581_079120</name>
</gene>
<sequence length="217" mass="22483">MSVRRLLHERQCRRFFVAQTLSLLGDSALWLACGIWVKTLTGSSSAAALTFLCFTAPALLAPAAGLLVDRLPHRPQTLQGLGAIAGGLLTAAAIRRRGELPTITAGLALLAAATLLLSTAWPLSVLTGMLLAGAALTTIVIALITLLQRQAPHHLQGRVYAAFELCATAPQTAGLAAGAALITALDYRLLLLAAATGLVLATALLATRQRTPAGRPT</sequence>
<dbReference type="PANTHER" id="PTHR43266:SF2">
    <property type="entry name" value="MAJOR FACILITATOR SUPERFAMILY (MFS) PROFILE DOMAIN-CONTAINING PROTEIN"/>
    <property type="match status" value="1"/>
</dbReference>
<accession>A0A9W6NR28</accession>
<evidence type="ECO:0000313" key="9">
    <source>
        <dbReference type="Proteomes" id="UP001143480"/>
    </source>
</evidence>
<dbReference type="Pfam" id="PF07690">
    <property type="entry name" value="MFS_1"/>
    <property type="match status" value="1"/>
</dbReference>
<dbReference type="GO" id="GO:0022857">
    <property type="term" value="F:transmembrane transporter activity"/>
    <property type="evidence" value="ECO:0007669"/>
    <property type="project" value="InterPro"/>
</dbReference>
<dbReference type="Gene3D" id="1.20.1250.20">
    <property type="entry name" value="MFS general substrate transporter like domains"/>
    <property type="match status" value="1"/>
</dbReference>
<comment type="subcellular location">
    <subcellularLocation>
        <location evidence="1">Cell membrane</location>
        <topology evidence="1">Multi-pass membrane protein</topology>
    </subcellularLocation>
</comment>
<dbReference type="AlphaFoldDB" id="A0A9W6NR28"/>
<evidence type="ECO:0000256" key="1">
    <source>
        <dbReference type="ARBA" id="ARBA00004651"/>
    </source>
</evidence>
<feature type="transmembrane region" description="Helical" evidence="7">
    <location>
        <begin position="129"/>
        <end position="147"/>
    </location>
</feature>
<protein>
    <recommendedName>
        <fullName evidence="10">MFS transporter</fullName>
    </recommendedName>
</protein>
<dbReference type="GO" id="GO:0005886">
    <property type="term" value="C:plasma membrane"/>
    <property type="evidence" value="ECO:0007669"/>
    <property type="project" value="UniProtKB-SubCell"/>
</dbReference>
<organism evidence="8 9">
    <name type="scientific">Dactylosporangium matsuzakiense</name>
    <dbReference type="NCBI Taxonomy" id="53360"/>
    <lineage>
        <taxon>Bacteria</taxon>
        <taxon>Bacillati</taxon>
        <taxon>Actinomycetota</taxon>
        <taxon>Actinomycetes</taxon>
        <taxon>Micromonosporales</taxon>
        <taxon>Micromonosporaceae</taxon>
        <taxon>Dactylosporangium</taxon>
    </lineage>
</organism>
<name>A0A9W6NR28_9ACTN</name>
<reference evidence="8" key="1">
    <citation type="journal article" date="2014" name="Int. J. Syst. Evol. Microbiol.">
        <title>Complete genome sequence of Corynebacterium casei LMG S-19264T (=DSM 44701T), isolated from a smear-ripened cheese.</title>
        <authorList>
            <consortium name="US DOE Joint Genome Institute (JGI-PGF)"/>
            <person name="Walter F."/>
            <person name="Albersmeier A."/>
            <person name="Kalinowski J."/>
            <person name="Ruckert C."/>
        </authorList>
    </citation>
    <scope>NUCLEOTIDE SEQUENCE</scope>
    <source>
        <strain evidence="8">VKM Ac-1321</strain>
    </source>
</reference>
<dbReference type="PANTHER" id="PTHR43266">
    <property type="entry name" value="MACROLIDE-EFFLUX PROTEIN"/>
    <property type="match status" value="1"/>
</dbReference>
<evidence type="ECO:0008006" key="10">
    <source>
        <dbReference type="Google" id="ProtNLM"/>
    </source>
</evidence>
<dbReference type="EMBL" id="BSFP01000068">
    <property type="protein sequence ID" value="GLL06164.1"/>
    <property type="molecule type" value="Genomic_DNA"/>
</dbReference>
<dbReference type="RefSeq" id="WP_261960127.1">
    <property type="nucleotide sequence ID" value="NZ_BAAAXA010000001.1"/>
</dbReference>
<feature type="transmembrane region" description="Helical" evidence="7">
    <location>
        <begin position="103"/>
        <end position="123"/>
    </location>
</feature>
<feature type="transmembrane region" description="Helical" evidence="7">
    <location>
        <begin position="21"/>
        <end position="40"/>
    </location>
</feature>
<keyword evidence="4 7" id="KW-0812">Transmembrane</keyword>
<evidence type="ECO:0000256" key="5">
    <source>
        <dbReference type="ARBA" id="ARBA00022989"/>
    </source>
</evidence>
<keyword evidence="2" id="KW-0813">Transport</keyword>
<feature type="transmembrane region" description="Helical" evidence="7">
    <location>
        <begin position="159"/>
        <end position="183"/>
    </location>
</feature>
<proteinExistence type="predicted"/>
<evidence type="ECO:0000256" key="3">
    <source>
        <dbReference type="ARBA" id="ARBA00022475"/>
    </source>
</evidence>
<dbReference type="InterPro" id="IPR011701">
    <property type="entry name" value="MFS"/>
</dbReference>
<feature type="transmembrane region" description="Helical" evidence="7">
    <location>
        <begin position="189"/>
        <end position="207"/>
    </location>
</feature>
<keyword evidence="9" id="KW-1185">Reference proteome</keyword>
<evidence type="ECO:0000256" key="4">
    <source>
        <dbReference type="ARBA" id="ARBA00022692"/>
    </source>
</evidence>
<keyword evidence="5 7" id="KW-1133">Transmembrane helix</keyword>
<dbReference type="InterPro" id="IPR036259">
    <property type="entry name" value="MFS_trans_sf"/>
</dbReference>
<evidence type="ECO:0000256" key="7">
    <source>
        <dbReference type="SAM" id="Phobius"/>
    </source>
</evidence>
<evidence type="ECO:0000313" key="8">
    <source>
        <dbReference type="EMBL" id="GLL06164.1"/>
    </source>
</evidence>
<dbReference type="Proteomes" id="UP001143480">
    <property type="component" value="Unassembled WGS sequence"/>
</dbReference>
<dbReference type="SUPFAM" id="SSF103473">
    <property type="entry name" value="MFS general substrate transporter"/>
    <property type="match status" value="1"/>
</dbReference>
<evidence type="ECO:0000256" key="6">
    <source>
        <dbReference type="ARBA" id="ARBA00023136"/>
    </source>
</evidence>
<evidence type="ECO:0000256" key="2">
    <source>
        <dbReference type="ARBA" id="ARBA00022448"/>
    </source>
</evidence>
<keyword evidence="6 7" id="KW-0472">Membrane</keyword>
<keyword evidence="3" id="KW-1003">Cell membrane</keyword>
<feature type="transmembrane region" description="Helical" evidence="7">
    <location>
        <begin position="46"/>
        <end position="68"/>
    </location>
</feature>
<reference evidence="8" key="2">
    <citation type="submission" date="2023-01" db="EMBL/GenBank/DDBJ databases">
        <authorList>
            <person name="Sun Q."/>
            <person name="Evtushenko L."/>
        </authorList>
    </citation>
    <scope>NUCLEOTIDE SEQUENCE</scope>
    <source>
        <strain evidence="8">VKM Ac-1321</strain>
    </source>
</reference>
<comment type="caution">
    <text evidence="8">The sequence shown here is derived from an EMBL/GenBank/DDBJ whole genome shotgun (WGS) entry which is preliminary data.</text>
</comment>